<feature type="transmembrane region" description="Helical" evidence="1">
    <location>
        <begin position="189"/>
        <end position="208"/>
    </location>
</feature>
<proteinExistence type="predicted"/>
<keyword evidence="1" id="KW-0472">Membrane</keyword>
<feature type="transmembrane region" description="Helical" evidence="1">
    <location>
        <begin position="64"/>
        <end position="88"/>
    </location>
</feature>
<feature type="transmembrane region" description="Helical" evidence="1">
    <location>
        <begin position="22"/>
        <end position="44"/>
    </location>
</feature>
<dbReference type="RefSeq" id="WP_126600247.1">
    <property type="nucleotide sequence ID" value="NZ_LR134510.1"/>
</dbReference>
<protein>
    <recommendedName>
        <fullName evidence="4">Beta-methylgalactoside transporter inner membrane component</fullName>
    </recommendedName>
</protein>
<feature type="transmembrane region" description="Helical" evidence="1">
    <location>
        <begin position="109"/>
        <end position="132"/>
    </location>
</feature>
<gene>
    <name evidence="2" type="ORF">NCTC12871_01413</name>
</gene>
<evidence type="ECO:0000313" key="2">
    <source>
        <dbReference type="EMBL" id="VEJ09924.1"/>
    </source>
</evidence>
<keyword evidence="3" id="KW-1185">Reference proteome</keyword>
<dbReference type="KEGG" id="adp:NCTC12871_01413"/>
<dbReference type="OrthoDB" id="5689171at2"/>
<name>A0A448TVG8_9PAST</name>
<feature type="transmembrane region" description="Helical" evidence="1">
    <location>
        <begin position="220"/>
        <end position="240"/>
    </location>
</feature>
<feature type="transmembrane region" description="Helical" evidence="1">
    <location>
        <begin position="144"/>
        <end position="168"/>
    </location>
</feature>
<evidence type="ECO:0008006" key="4">
    <source>
        <dbReference type="Google" id="ProtNLM"/>
    </source>
</evidence>
<dbReference type="EMBL" id="LR134510">
    <property type="protein sequence ID" value="VEJ09924.1"/>
    <property type="molecule type" value="Genomic_DNA"/>
</dbReference>
<evidence type="ECO:0000256" key="1">
    <source>
        <dbReference type="SAM" id="Phobius"/>
    </source>
</evidence>
<reference evidence="2 3" key="1">
    <citation type="submission" date="2018-12" db="EMBL/GenBank/DDBJ databases">
        <authorList>
            <consortium name="Pathogen Informatics"/>
        </authorList>
    </citation>
    <scope>NUCLEOTIDE SEQUENCE [LARGE SCALE GENOMIC DNA]</scope>
    <source>
        <strain evidence="2 3">NCTC12871</strain>
    </source>
</reference>
<keyword evidence="1" id="KW-0812">Transmembrane</keyword>
<evidence type="ECO:0000313" key="3">
    <source>
        <dbReference type="Proteomes" id="UP000279799"/>
    </source>
</evidence>
<dbReference type="Proteomes" id="UP000279799">
    <property type="component" value="Chromosome"/>
</dbReference>
<sequence length="255" mass="28971">MPINFTVIFRDSLNFVRNKPKFLLNFSLIFSVEILVLNFLFGQINPAFASGINIQPGEFVFTRSILGLAIISLLLNVILYAFTILRVHQISYQKTTNWQAIFYIFSKKILTLILTMIIVTLPILMGAVNLIIASLQGSASVASLLISIVGLFIFIRLNLTFVDCLITADSFVNSFKRVWLIGARQNKNLIVFFLINYLVFPFISNNIAHIFADNTVLAPIFIWLSSVVYVFSLVFTYRFYTCFMQVNSVSSVENK</sequence>
<keyword evidence="1" id="KW-1133">Transmembrane helix</keyword>
<dbReference type="AlphaFoldDB" id="A0A448TVG8"/>
<organism evidence="2 3">
    <name type="scientific">Actinobacillus delphinicola</name>
    <dbReference type="NCBI Taxonomy" id="51161"/>
    <lineage>
        <taxon>Bacteria</taxon>
        <taxon>Pseudomonadati</taxon>
        <taxon>Pseudomonadota</taxon>
        <taxon>Gammaproteobacteria</taxon>
        <taxon>Pasteurellales</taxon>
        <taxon>Pasteurellaceae</taxon>
        <taxon>Actinobacillus</taxon>
    </lineage>
</organism>
<accession>A0A448TVG8</accession>